<dbReference type="Pfam" id="PF03632">
    <property type="entry name" value="Glyco_hydro_65m"/>
    <property type="match status" value="1"/>
</dbReference>
<feature type="domain" description="Glycoside hydrolase family 65 C-terminal" evidence="2">
    <location>
        <begin position="198"/>
        <end position="231"/>
    </location>
</feature>
<dbReference type="PANTHER" id="PTHR11051">
    <property type="entry name" value="GLYCOSYL HYDROLASE-RELATED"/>
    <property type="match status" value="1"/>
</dbReference>
<dbReference type="SUPFAM" id="SSF48208">
    <property type="entry name" value="Six-hairpin glycosidases"/>
    <property type="match status" value="1"/>
</dbReference>
<dbReference type="InterPro" id="IPR008928">
    <property type="entry name" value="6-hairpin_glycosidase_sf"/>
</dbReference>
<evidence type="ECO:0000313" key="3">
    <source>
        <dbReference type="EMBL" id="MPN16922.1"/>
    </source>
</evidence>
<sequence>MVQYNLQLAINAAQSLLQNSPARAAALGLTPAEVEGWRALSAGIPLPRDLQTGHLRTDDTFHLLEPVSPAALKMGDSASYHGICFDRVQRYQVVKQADVLLLMTRLPGAFTQQEKLDAWADFEPLCLHDSTLSFASHALFAAQNGLLGPAMHYFEKAAFLDLREVMGNTGKEGLHLAGMGETWQSVVFGFAGLHAGQNGPTLAPHLPGKWQSLQFCFWWQGQQYQAQITRAQDGSVTSAVLPKE</sequence>
<keyword evidence="3" id="KW-0328">Glycosyltransferase</keyword>
<dbReference type="AlphaFoldDB" id="A0A645FTE4"/>
<feature type="domain" description="Glycoside hydrolase family 65 central catalytic" evidence="1">
    <location>
        <begin position="1"/>
        <end position="184"/>
    </location>
</feature>
<reference evidence="3" key="1">
    <citation type="submission" date="2019-08" db="EMBL/GenBank/DDBJ databases">
        <authorList>
            <person name="Kucharzyk K."/>
            <person name="Murdoch R.W."/>
            <person name="Higgins S."/>
            <person name="Loffler F."/>
        </authorList>
    </citation>
    <scope>NUCLEOTIDE SEQUENCE</scope>
</reference>
<dbReference type="Gene3D" id="2.60.420.10">
    <property type="entry name" value="Maltose phosphorylase, domain 3"/>
    <property type="match status" value="1"/>
</dbReference>
<comment type="caution">
    <text evidence="3">The sequence shown here is derived from an EMBL/GenBank/DDBJ whole genome shotgun (WGS) entry which is preliminary data.</text>
</comment>
<dbReference type="Pfam" id="PF03633">
    <property type="entry name" value="Glyco_hydro_65C"/>
    <property type="match status" value="1"/>
</dbReference>
<protein>
    <submittedName>
        <fullName evidence="3">Alpha,alpha-trehalose phosphorylase</fullName>
        <ecNumber evidence="3">2.4.1.64</ecNumber>
    </submittedName>
</protein>
<dbReference type="GO" id="GO:0004553">
    <property type="term" value="F:hydrolase activity, hydrolyzing O-glycosyl compounds"/>
    <property type="evidence" value="ECO:0007669"/>
    <property type="project" value="TreeGrafter"/>
</dbReference>
<dbReference type="EMBL" id="VSSQ01063936">
    <property type="protein sequence ID" value="MPN16922.1"/>
    <property type="molecule type" value="Genomic_DNA"/>
</dbReference>
<gene>
    <name evidence="3" type="primary">treP_3</name>
    <name evidence="3" type="ORF">SDC9_164270</name>
</gene>
<name>A0A645FTE4_9ZZZZ</name>
<accession>A0A645FTE4</accession>
<dbReference type="PANTHER" id="PTHR11051:SF8">
    <property type="entry name" value="PROTEIN-GLUCOSYLGALACTOSYLHYDROXYLYSINE GLUCOSIDASE"/>
    <property type="match status" value="1"/>
</dbReference>
<dbReference type="GO" id="GO:0005975">
    <property type="term" value="P:carbohydrate metabolic process"/>
    <property type="evidence" value="ECO:0007669"/>
    <property type="project" value="InterPro"/>
</dbReference>
<proteinExistence type="predicted"/>
<dbReference type="GO" id="GO:0047656">
    <property type="term" value="F:alpha,alpha-trehalose phosphorylase activity"/>
    <property type="evidence" value="ECO:0007669"/>
    <property type="project" value="UniProtKB-EC"/>
</dbReference>
<organism evidence="3">
    <name type="scientific">bioreactor metagenome</name>
    <dbReference type="NCBI Taxonomy" id="1076179"/>
    <lineage>
        <taxon>unclassified sequences</taxon>
        <taxon>metagenomes</taxon>
        <taxon>ecological metagenomes</taxon>
    </lineage>
</organism>
<dbReference type="Gene3D" id="1.50.10.10">
    <property type="match status" value="1"/>
</dbReference>
<dbReference type="EC" id="2.4.1.64" evidence="3"/>
<dbReference type="InterPro" id="IPR005195">
    <property type="entry name" value="Glyco_hydro_65_M"/>
</dbReference>
<evidence type="ECO:0000259" key="1">
    <source>
        <dbReference type="Pfam" id="PF03632"/>
    </source>
</evidence>
<keyword evidence="3" id="KW-0808">Transferase</keyword>
<evidence type="ECO:0000259" key="2">
    <source>
        <dbReference type="Pfam" id="PF03633"/>
    </source>
</evidence>
<dbReference type="InterPro" id="IPR005194">
    <property type="entry name" value="Glyco_hydro_65_C"/>
</dbReference>
<dbReference type="InterPro" id="IPR012341">
    <property type="entry name" value="6hp_glycosidase-like_sf"/>
</dbReference>